<protein>
    <submittedName>
        <fullName evidence="1">Uncharacterized protein</fullName>
    </submittedName>
</protein>
<dbReference type="AlphaFoldDB" id="A0A660LCV5"/>
<accession>A0A660LCV5</accession>
<dbReference type="Proteomes" id="UP000278962">
    <property type="component" value="Unassembled WGS sequence"/>
</dbReference>
<comment type="caution">
    <text evidence="1">The sequence shown here is derived from an EMBL/GenBank/DDBJ whole genome shotgun (WGS) entry which is preliminary data.</text>
</comment>
<keyword evidence="2" id="KW-1185">Reference proteome</keyword>
<reference evidence="1 2" key="1">
    <citation type="submission" date="2018-10" db="EMBL/GenBank/DDBJ databases">
        <title>Genomic Encyclopedia of Archaeal and Bacterial Type Strains, Phase II (KMG-II): from individual species to whole genera.</title>
        <authorList>
            <person name="Goeker M."/>
        </authorList>
    </citation>
    <scope>NUCLEOTIDE SEQUENCE [LARGE SCALE GENOMIC DNA]</scope>
    <source>
        <strain evidence="1 2">DSM 14954</strain>
    </source>
</reference>
<name>A0A660LCV5_9ACTN</name>
<proteinExistence type="predicted"/>
<evidence type="ECO:0000313" key="1">
    <source>
        <dbReference type="EMBL" id="RKQ90874.1"/>
    </source>
</evidence>
<dbReference type="EMBL" id="RBIL01000001">
    <property type="protein sequence ID" value="RKQ90874.1"/>
    <property type="molecule type" value="Genomic_DNA"/>
</dbReference>
<gene>
    <name evidence="1" type="ORF">C8N24_0689</name>
</gene>
<evidence type="ECO:0000313" key="2">
    <source>
        <dbReference type="Proteomes" id="UP000278962"/>
    </source>
</evidence>
<sequence>MPGWALAGNDQQLPGWVALPAGVEPDPHGDIDVPAYELADVETDAGRPGGGGISSVYAVPTTDGRFRIVVTNDDEIPFRSPIAELAELPTLGELLKILDETTVDGELHGVGHPTRVYSDSDHREELRRFVTVSSDLYPALERLDRSRLEQWIAERP</sequence>
<organism evidence="1 2">
    <name type="scientific">Solirubrobacter pauli</name>
    <dbReference type="NCBI Taxonomy" id="166793"/>
    <lineage>
        <taxon>Bacteria</taxon>
        <taxon>Bacillati</taxon>
        <taxon>Actinomycetota</taxon>
        <taxon>Thermoleophilia</taxon>
        <taxon>Solirubrobacterales</taxon>
        <taxon>Solirubrobacteraceae</taxon>
        <taxon>Solirubrobacter</taxon>
    </lineage>
</organism>